<dbReference type="Gene3D" id="1.25.40.340">
    <property type="match status" value="1"/>
</dbReference>
<evidence type="ECO:0000256" key="3">
    <source>
        <dbReference type="ARBA" id="ARBA00022777"/>
    </source>
</evidence>
<evidence type="ECO:0000256" key="4">
    <source>
        <dbReference type="ARBA" id="ARBA00022840"/>
    </source>
</evidence>
<dbReference type="InterPro" id="IPR004006">
    <property type="entry name" value="DhaK_dom"/>
</dbReference>
<feature type="compositionally biased region" description="Basic and acidic residues" evidence="5">
    <location>
        <begin position="53"/>
        <end position="96"/>
    </location>
</feature>
<feature type="domain" description="DhaK" evidence="7">
    <location>
        <begin position="114"/>
        <end position="430"/>
    </location>
</feature>
<proteinExistence type="predicted"/>
<evidence type="ECO:0000313" key="9">
    <source>
        <dbReference type="Proteomes" id="UP001642484"/>
    </source>
</evidence>
<name>A0ABP0S0Q9_9DINO</name>
<dbReference type="Pfam" id="PF02733">
    <property type="entry name" value="Dak1"/>
    <property type="match status" value="1"/>
</dbReference>
<dbReference type="InterPro" id="IPR050861">
    <property type="entry name" value="Dihydroxyacetone_Kinase"/>
</dbReference>
<evidence type="ECO:0000313" key="8">
    <source>
        <dbReference type="EMBL" id="CAK9105921.1"/>
    </source>
</evidence>
<keyword evidence="2" id="KW-0547">Nucleotide-binding</keyword>
<evidence type="ECO:0000259" key="7">
    <source>
        <dbReference type="PROSITE" id="PS51481"/>
    </source>
</evidence>
<evidence type="ECO:0000256" key="5">
    <source>
        <dbReference type="SAM" id="MobiDB-lite"/>
    </source>
</evidence>
<keyword evidence="1" id="KW-0808">Transferase</keyword>
<evidence type="ECO:0000256" key="2">
    <source>
        <dbReference type="ARBA" id="ARBA00022741"/>
    </source>
</evidence>
<dbReference type="Gene3D" id="3.40.50.10440">
    <property type="entry name" value="Dihydroxyacetone kinase, domain 1"/>
    <property type="match status" value="1"/>
</dbReference>
<keyword evidence="4" id="KW-0067">ATP-binding</keyword>
<dbReference type="Proteomes" id="UP001642484">
    <property type="component" value="Unassembled WGS sequence"/>
</dbReference>
<organism evidence="8 9">
    <name type="scientific">Durusdinium trenchii</name>
    <dbReference type="NCBI Taxonomy" id="1381693"/>
    <lineage>
        <taxon>Eukaryota</taxon>
        <taxon>Sar</taxon>
        <taxon>Alveolata</taxon>
        <taxon>Dinophyceae</taxon>
        <taxon>Suessiales</taxon>
        <taxon>Symbiodiniaceae</taxon>
        <taxon>Durusdinium</taxon>
    </lineage>
</organism>
<keyword evidence="3" id="KW-0418">Kinase</keyword>
<dbReference type="SMART" id="SM01120">
    <property type="entry name" value="Dak2"/>
    <property type="match status" value="1"/>
</dbReference>
<dbReference type="EMBL" id="CAXAMN010026805">
    <property type="protein sequence ID" value="CAK9105921.1"/>
    <property type="molecule type" value="Genomic_DNA"/>
</dbReference>
<dbReference type="InterPro" id="IPR004007">
    <property type="entry name" value="DhaL_dom"/>
</dbReference>
<dbReference type="PANTHER" id="PTHR28629">
    <property type="entry name" value="TRIOKINASE/FMN CYCLASE"/>
    <property type="match status" value="1"/>
</dbReference>
<keyword evidence="9" id="KW-1185">Reference proteome</keyword>
<dbReference type="PROSITE" id="PS51480">
    <property type="entry name" value="DHAL"/>
    <property type="match status" value="1"/>
</dbReference>
<dbReference type="Gene3D" id="3.30.1180.20">
    <property type="entry name" value="Dihydroxyacetone kinase, domain 2"/>
    <property type="match status" value="1"/>
</dbReference>
<comment type="caution">
    <text evidence="8">The sequence shown here is derived from an EMBL/GenBank/DDBJ whole genome shotgun (WGS) entry which is preliminary data.</text>
</comment>
<accession>A0ABP0S0Q9</accession>
<dbReference type="PROSITE" id="PS51481">
    <property type="entry name" value="DHAK"/>
    <property type="match status" value="1"/>
</dbReference>
<evidence type="ECO:0000259" key="6">
    <source>
        <dbReference type="PROSITE" id="PS51480"/>
    </source>
</evidence>
<feature type="region of interest" description="Disordered" evidence="5">
    <location>
        <begin position="43"/>
        <end position="97"/>
    </location>
</feature>
<dbReference type="InterPro" id="IPR036117">
    <property type="entry name" value="DhaL_dom_sf"/>
</dbReference>
<protein>
    <submittedName>
        <fullName evidence="8">Uncharacterized protein</fullName>
    </submittedName>
</protein>
<dbReference type="SUPFAM" id="SSF101473">
    <property type="entry name" value="DhaL-like"/>
    <property type="match status" value="1"/>
</dbReference>
<dbReference type="SUPFAM" id="SSF82549">
    <property type="entry name" value="DAK1/DegV-like"/>
    <property type="match status" value="1"/>
</dbReference>
<dbReference type="Pfam" id="PF02734">
    <property type="entry name" value="Dak2"/>
    <property type="match status" value="1"/>
</dbReference>
<gene>
    <name evidence="8" type="ORF">CCMP2556_LOCUS49546</name>
</gene>
<evidence type="ECO:0000256" key="1">
    <source>
        <dbReference type="ARBA" id="ARBA00022679"/>
    </source>
</evidence>
<sequence length="649" mass="68379">MERRCDPNDGAYYTYDEIWVHYRSLRYKPEVINSYWDYEMYPEKAKPSGKSKPKAEPKGAKGKGKEKGDGKGKGKAKASPEPKAKAKAKAKAEPKGAAKAVKTAAANPKRFINEEPSIVQDCVDGLIWATPNLARLDGYPDIKVVYRTDWNKDKVSVISGGGAGHEPLHGGFVGRGLLTAAISGETFASPSIDAVLAAIVQVTGPKGCLLVIKNYTGDRLNFTLAAQKARSIYGLQVETVIVKDDVATTAERGIAGTLFVHKVAGAMSEEGKSLSEIKTEVEQVISKSLSLGISLSVVRRLKAESIARKKMEVGLGIHGEPGARTEAMASAKKVVEILMEGLEAGRSAKQLPEPEGWICLLNNLGGVPPQEMCIVLAELMKSKWGNSIKLLVGPAPMCTSLDMNGISISLLPFSSSWSSLICAPVSSSAWPAAVKPEFPTSAAVQVKDCFEGVSPSSDETVKGMLEKACKALIAAKSELDRLDGKVGDADCGSTMAKAATSILEKQERLPMADPKAFCACLSDLLGKTMGGSSGVLLSIMFMGMSSHWESGSNWSSLPEAFKAGLQAMMDAGGASPGSRTMLDALVPAADALIEEKGLTGAAAAAKEGCEATKSMKPKAGRSENVPESVLKGVPDPGAKAVELLFAALS</sequence>
<dbReference type="PANTHER" id="PTHR28629:SF4">
    <property type="entry name" value="TRIOKINASE_FMN CYCLASE"/>
    <property type="match status" value="1"/>
</dbReference>
<feature type="domain" description="DhaL" evidence="6">
    <location>
        <begin position="459"/>
        <end position="649"/>
    </location>
</feature>
<reference evidence="8 9" key="1">
    <citation type="submission" date="2024-02" db="EMBL/GenBank/DDBJ databases">
        <authorList>
            <person name="Chen Y."/>
            <person name="Shah S."/>
            <person name="Dougan E. K."/>
            <person name="Thang M."/>
            <person name="Chan C."/>
        </authorList>
    </citation>
    <scope>NUCLEOTIDE SEQUENCE [LARGE SCALE GENOMIC DNA]</scope>
</reference>